<evidence type="ECO:0000313" key="1">
    <source>
        <dbReference type="EMBL" id="SBW08093.1"/>
    </source>
</evidence>
<dbReference type="InterPro" id="IPR007197">
    <property type="entry name" value="rSAM"/>
</dbReference>
<accession>A0A212K8R7</accession>
<protein>
    <recommendedName>
        <fullName evidence="2">Radical SAM domain protein</fullName>
    </recommendedName>
</protein>
<proteinExistence type="predicted"/>
<sequence>MLIALHDSDDTNFPNLALMKIAAWHRQQGHEVVWYAPDEAAQYDQVFSSKVFSWTPEDSSLPPWAVKSGTGYGIFNTLPDAVEHICPDYSIYRHVHERRNSRRKRPEPEYSLGFITRGCSNNCSWCIVPRKEGEVRAHADVEEFCRHRHVVLLDNNVLAHDHGIAQIEKMARLGLRVDFNQGLDARRIDGPIARRLASLGWFRPLRLACDQKGQMPVVERAVNLLRAAGARPKEYFCYVLVTDVDEAYERTMFLRGLGLAPFAQAYRDFTNDTAPTIKQRLYCRWVNHKALFKSILWPDYWEQERTRRGLAA</sequence>
<dbReference type="AlphaFoldDB" id="A0A212K8R7"/>
<dbReference type="EMBL" id="FLUQ01000004">
    <property type="protein sequence ID" value="SBW08093.1"/>
    <property type="molecule type" value="Genomic_DNA"/>
</dbReference>
<name>A0A212K8R7_9DELT</name>
<organism evidence="1">
    <name type="scientific">uncultured delta proteobacterium</name>
    <dbReference type="NCBI Taxonomy" id="34034"/>
    <lineage>
        <taxon>Bacteria</taxon>
        <taxon>Deltaproteobacteria</taxon>
        <taxon>environmental samples</taxon>
    </lineage>
</organism>
<dbReference type="GO" id="GO:0003824">
    <property type="term" value="F:catalytic activity"/>
    <property type="evidence" value="ECO:0007669"/>
    <property type="project" value="InterPro"/>
</dbReference>
<gene>
    <name evidence="1" type="ORF">KL86DPRO_40016</name>
</gene>
<dbReference type="InterPro" id="IPR058240">
    <property type="entry name" value="rSAM_sf"/>
</dbReference>
<dbReference type="GO" id="GO:0051536">
    <property type="term" value="F:iron-sulfur cluster binding"/>
    <property type="evidence" value="ECO:0007669"/>
    <property type="project" value="InterPro"/>
</dbReference>
<evidence type="ECO:0008006" key="2">
    <source>
        <dbReference type="Google" id="ProtNLM"/>
    </source>
</evidence>
<dbReference type="SFLD" id="SFLDS00029">
    <property type="entry name" value="Radical_SAM"/>
    <property type="match status" value="1"/>
</dbReference>
<reference evidence="1" key="1">
    <citation type="submission" date="2016-04" db="EMBL/GenBank/DDBJ databases">
        <authorList>
            <person name="Evans L.H."/>
            <person name="Alamgir A."/>
            <person name="Owens N."/>
            <person name="Weber N.D."/>
            <person name="Virtaneva K."/>
            <person name="Barbian K."/>
            <person name="Babar A."/>
            <person name="Rosenke K."/>
        </authorList>
    </citation>
    <scope>NUCLEOTIDE SEQUENCE</scope>
    <source>
        <strain evidence="1">86</strain>
    </source>
</reference>
<dbReference type="SUPFAM" id="SSF102114">
    <property type="entry name" value="Radical SAM enzymes"/>
    <property type="match status" value="1"/>
</dbReference>